<dbReference type="GO" id="GO:0016899">
    <property type="term" value="F:oxidoreductase activity, acting on the CH-OH group of donors, oxygen as acceptor"/>
    <property type="evidence" value="ECO:0007669"/>
    <property type="project" value="InterPro"/>
</dbReference>
<dbReference type="Proteomes" id="UP000028981">
    <property type="component" value="Unassembled WGS sequence"/>
</dbReference>
<keyword evidence="4" id="KW-1185">Reference proteome</keyword>
<dbReference type="InterPro" id="IPR036318">
    <property type="entry name" value="FAD-bd_PCMH-like_sf"/>
</dbReference>
<proteinExistence type="predicted"/>
<dbReference type="InterPro" id="IPR016169">
    <property type="entry name" value="FAD-bd_PCMH_sub2"/>
</dbReference>
<protein>
    <submittedName>
        <fullName evidence="3">FAD-linked oxidase</fullName>
    </submittedName>
</protein>
<name>A0A087LZA8_9HYPH</name>
<dbReference type="EMBL" id="JQGC01000017">
    <property type="protein sequence ID" value="KFL29961.1"/>
    <property type="molecule type" value="Genomic_DNA"/>
</dbReference>
<dbReference type="InterPro" id="IPR016166">
    <property type="entry name" value="FAD-bd_PCMH"/>
</dbReference>
<dbReference type="AlphaFoldDB" id="A0A087LZA8"/>
<evidence type="ECO:0000256" key="1">
    <source>
        <dbReference type="ARBA" id="ARBA00022827"/>
    </source>
</evidence>
<feature type="domain" description="FAD-binding PCMH-type" evidence="2">
    <location>
        <begin position="11"/>
        <end position="179"/>
    </location>
</feature>
<comment type="caution">
    <text evidence="3">The sequence shown here is derived from an EMBL/GenBank/DDBJ whole genome shotgun (WGS) entry which is preliminary data.</text>
</comment>
<keyword evidence="1" id="KW-0274">FAD</keyword>
<dbReference type="STRING" id="46914.JP75_17820"/>
<evidence type="ECO:0000259" key="2">
    <source>
        <dbReference type="PROSITE" id="PS51387"/>
    </source>
</evidence>
<dbReference type="OrthoDB" id="143770at2"/>
<dbReference type="InterPro" id="IPR010031">
    <property type="entry name" value="FAD_lactone_oxidase-like"/>
</dbReference>
<sequence>MAANLDSFGRIDRHSRRSLAPDLAMESLDGSSDEPSLLAFGNGKSYGDSCHNEGGALVPMRSRRDILHLDISSGVLKAEAGATLEEIIAHAAPHGFFLPVTPGTRFVTLGGAIANDVHGKNHHVRGTFGCHVTGFDLLRSDGRRYACSPSENAELFAATIGGMGLTGIVLSASIKLMRVGSLDVEEEITPFADLERYFELAEAADAANEYAVAWVDQLAPTNRGVILTGNHAQNGNFQTAKSATRLTVPFEMPFSMLNGWSLKAFNFAYFHAKARKSGKKTLSAYGSFFYPLDAVGNWNRLYGPKGLYQHQSIIPFASAPSVIPQLLDASRKDGQASFLTVLKRFGAVASPGLFSFPRPGYTLTMDFSNRGASTLKLLERLDALTVEAGGRVNPYKDQRMSAATFAAGFPEWTELERYRDKRFSSDFWRRTALSLSAEAPALAAE</sequence>
<dbReference type="InterPro" id="IPR006094">
    <property type="entry name" value="Oxid_FAD_bind_N"/>
</dbReference>
<dbReference type="Pfam" id="PF01565">
    <property type="entry name" value="FAD_binding_4"/>
    <property type="match status" value="1"/>
</dbReference>
<dbReference type="PROSITE" id="PS51387">
    <property type="entry name" value="FAD_PCMH"/>
    <property type="match status" value="1"/>
</dbReference>
<dbReference type="GO" id="GO:0071949">
    <property type="term" value="F:FAD binding"/>
    <property type="evidence" value="ECO:0007669"/>
    <property type="project" value="InterPro"/>
</dbReference>
<dbReference type="PANTHER" id="PTHR43762:SF1">
    <property type="entry name" value="D-ARABINONO-1,4-LACTONE OXIDASE"/>
    <property type="match status" value="1"/>
</dbReference>
<organism evidence="3 4">
    <name type="scientific">Devosia riboflavina</name>
    <dbReference type="NCBI Taxonomy" id="46914"/>
    <lineage>
        <taxon>Bacteria</taxon>
        <taxon>Pseudomonadati</taxon>
        <taxon>Pseudomonadota</taxon>
        <taxon>Alphaproteobacteria</taxon>
        <taxon>Hyphomicrobiales</taxon>
        <taxon>Devosiaceae</taxon>
        <taxon>Devosia</taxon>
    </lineage>
</organism>
<evidence type="ECO:0000313" key="3">
    <source>
        <dbReference type="EMBL" id="KFL29961.1"/>
    </source>
</evidence>
<reference evidence="3 4" key="1">
    <citation type="submission" date="2014-08" db="EMBL/GenBank/DDBJ databases">
        <authorList>
            <person name="Hassan Y.I."/>
            <person name="Lepp D."/>
            <person name="Zhou T."/>
        </authorList>
    </citation>
    <scope>NUCLEOTIDE SEQUENCE [LARGE SCALE GENOMIC DNA]</scope>
    <source>
        <strain evidence="3 4">IFO13584</strain>
    </source>
</reference>
<accession>A0A087LZA8</accession>
<keyword evidence="1" id="KW-0285">Flavoprotein</keyword>
<dbReference type="SUPFAM" id="SSF56176">
    <property type="entry name" value="FAD-binding/transporter-associated domain-like"/>
    <property type="match status" value="1"/>
</dbReference>
<dbReference type="Gene3D" id="3.30.465.10">
    <property type="match status" value="1"/>
</dbReference>
<dbReference type="RefSeq" id="WP_035085466.1">
    <property type="nucleotide sequence ID" value="NZ_JQGC01000017.1"/>
</dbReference>
<gene>
    <name evidence="3" type="ORF">JP75_17820</name>
</gene>
<dbReference type="PANTHER" id="PTHR43762">
    <property type="entry name" value="L-GULONOLACTONE OXIDASE"/>
    <property type="match status" value="1"/>
</dbReference>
<evidence type="ECO:0000313" key="4">
    <source>
        <dbReference type="Proteomes" id="UP000028981"/>
    </source>
</evidence>